<comment type="caution">
    <text evidence="2">The sequence shown here is derived from an EMBL/GenBank/DDBJ whole genome shotgun (WGS) entry which is preliminary data.</text>
</comment>
<dbReference type="Proteomes" id="UP000318995">
    <property type="component" value="Unassembled WGS sequence"/>
</dbReference>
<keyword evidence="1" id="KW-0732">Signal</keyword>
<feature type="chain" id="PRO_5022686680" evidence="1">
    <location>
        <begin position="29"/>
        <end position="469"/>
    </location>
</feature>
<accession>A0A5C5VXX8</accession>
<organism evidence="2 3">
    <name type="scientific">Botrimarina hoheduenensis</name>
    <dbReference type="NCBI Taxonomy" id="2528000"/>
    <lineage>
        <taxon>Bacteria</taxon>
        <taxon>Pseudomonadati</taxon>
        <taxon>Planctomycetota</taxon>
        <taxon>Planctomycetia</taxon>
        <taxon>Pirellulales</taxon>
        <taxon>Lacipirellulaceae</taxon>
        <taxon>Botrimarina</taxon>
    </lineage>
</organism>
<dbReference type="RefSeq" id="WP_146575088.1">
    <property type="nucleotide sequence ID" value="NZ_SJPH01000007.1"/>
</dbReference>
<evidence type="ECO:0000313" key="2">
    <source>
        <dbReference type="EMBL" id="TWT42571.1"/>
    </source>
</evidence>
<name>A0A5C5VXX8_9BACT</name>
<dbReference type="AlphaFoldDB" id="A0A5C5VXX8"/>
<protein>
    <submittedName>
        <fullName evidence="2">Uncharacterized protein</fullName>
    </submittedName>
</protein>
<proteinExistence type="predicted"/>
<dbReference type="EMBL" id="SJPH01000007">
    <property type="protein sequence ID" value="TWT42571.1"/>
    <property type="molecule type" value="Genomic_DNA"/>
</dbReference>
<reference evidence="2 3" key="1">
    <citation type="submission" date="2019-02" db="EMBL/GenBank/DDBJ databases">
        <title>Deep-cultivation of Planctomycetes and their phenomic and genomic characterization uncovers novel biology.</title>
        <authorList>
            <person name="Wiegand S."/>
            <person name="Jogler M."/>
            <person name="Boedeker C."/>
            <person name="Pinto D."/>
            <person name="Vollmers J."/>
            <person name="Rivas-Marin E."/>
            <person name="Kohn T."/>
            <person name="Peeters S.H."/>
            <person name="Heuer A."/>
            <person name="Rast P."/>
            <person name="Oberbeckmann S."/>
            <person name="Bunk B."/>
            <person name="Jeske O."/>
            <person name="Meyerdierks A."/>
            <person name="Storesund J.E."/>
            <person name="Kallscheuer N."/>
            <person name="Luecker S."/>
            <person name="Lage O.M."/>
            <person name="Pohl T."/>
            <person name="Merkel B.J."/>
            <person name="Hornburger P."/>
            <person name="Mueller R.-W."/>
            <person name="Bruemmer F."/>
            <person name="Labrenz M."/>
            <person name="Spormann A.M."/>
            <person name="Op Den Camp H."/>
            <person name="Overmann J."/>
            <person name="Amann R."/>
            <person name="Jetten M.S.M."/>
            <person name="Mascher T."/>
            <person name="Medema M.H."/>
            <person name="Devos D.P."/>
            <person name="Kaster A.-K."/>
            <person name="Ovreas L."/>
            <person name="Rohde M."/>
            <person name="Galperin M.Y."/>
            <person name="Jogler C."/>
        </authorList>
    </citation>
    <scope>NUCLEOTIDE SEQUENCE [LARGE SCALE GENOMIC DNA]</scope>
    <source>
        <strain evidence="2 3">Pla111</strain>
    </source>
</reference>
<feature type="signal peptide" evidence="1">
    <location>
        <begin position="1"/>
        <end position="28"/>
    </location>
</feature>
<evidence type="ECO:0000256" key="1">
    <source>
        <dbReference type="SAM" id="SignalP"/>
    </source>
</evidence>
<evidence type="ECO:0000313" key="3">
    <source>
        <dbReference type="Proteomes" id="UP000318995"/>
    </source>
</evidence>
<dbReference type="OrthoDB" id="240747at2"/>
<sequence precursor="true">MICFRNLRLSLIAFALLAILVPCRGVEAAPALWTASPYRVLVRLQGQGPHLTTESARAALSRELEYRFTARLGSFWRAQIDWASGDTVADGLEAPPLTGAPTPHKVFDIRLAEADGVTLTTREYDTTLGRWSNPLVSYAAEVALTPDAVFSAVTDVFRPIAAFDVDPEDPSRVWLAFRGAELAPTNAIANVAADAVLLPFTRRVDRQGEPLPEGAKITPWTYLIALPEAKDADSTRSTARVVSHTRLPFGSRRRGRVEQIAIPVRREERAPTRLRLVDQQHPEQRLRGYEVLLSEVGASDQLERLTRTDAAGEALIPATRPIVMAHVRCGRAVVASLPIVAGAEPVVEVALLNESPRLQAETRVSQLQEELFDVSARRNLLLARARVSLEEGEGDRARELIQRLERLPGRAQFSQRITRLEELYRADHPVSKQRLERLFLKTREAIAAAFDPRAVRDLEAEVLSSRPGG</sequence>
<gene>
    <name evidence="2" type="ORF">Pla111_28770</name>
</gene>
<keyword evidence="3" id="KW-1185">Reference proteome</keyword>